<evidence type="ECO:0000256" key="5">
    <source>
        <dbReference type="ARBA" id="ARBA00022692"/>
    </source>
</evidence>
<dbReference type="EMBL" id="JBCGBO010000001">
    <property type="protein sequence ID" value="KAK9228732.1"/>
    <property type="molecule type" value="Genomic_DNA"/>
</dbReference>
<accession>A0AAP0QVJ1</accession>
<keyword evidence="17" id="KW-1185">Reference proteome</keyword>
<dbReference type="CDD" id="cd18579">
    <property type="entry name" value="ABC_6TM_ABCC_D1"/>
    <property type="match status" value="1"/>
</dbReference>
<evidence type="ECO:0000256" key="9">
    <source>
        <dbReference type="ARBA" id="ARBA00022967"/>
    </source>
</evidence>
<evidence type="ECO:0000259" key="14">
    <source>
        <dbReference type="PROSITE" id="PS50893"/>
    </source>
</evidence>
<evidence type="ECO:0000256" key="3">
    <source>
        <dbReference type="ARBA" id="ARBA00012191"/>
    </source>
</evidence>
<evidence type="ECO:0000256" key="2">
    <source>
        <dbReference type="ARBA" id="ARBA00009726"/>
    </source>
</evidence>
<keyword evidence="7" id="KW-0547">Nucleotide-binding</keyword>
<evidence type="ECO:0000259" key="15">
    <source>
        <dbReference type="PROSITE" id="PS50929"/>
    </source>
</evidence>
<dbReference type="Proteomes" id="UP001428341">
    <property type="component" value="Unassembled WGS sequence"/>
</dbReference>
<feature type="transmembrane region" description="Helical" evidence="13">
    <location>
        <begin position="740"/>
        <end position="764"/>
    </location>
</feature>
<dbReference type="InterPro" id="IPR044726">
    <property type="entry name" value="ABCC_6TM_D2"/>
</dbReference>
<dbReference type="CDD" id="cd03244">
    <property type="entry name" value="ABCC_MRP_domain2"/>
    <property type="match status" value="1"/>
</dbReference>
<feature type="domain" description="ABC transporter" evidence="14">
    <location>
        <begin position="1054"/>
        <end position="1288"/>
    </location>
</feature>
<evidence type="ECO:0000256" key="1">
    <source>
        <dbReference type="ARBA" id="ARBA00004141"/>
    </source>
</evidence>
<dbReference type="PROSITE" id="PS50929">
    <property type="entry name" value="ABC_TM1F"/>
    <property type="match status" value="2"/>
</dbReference>
<comment type="catalytic activity">
    <reaction evidence="12">
        <text>ATP + H2O + xenobioticSide 1 = ADP + phosphate + xenobioticSide 2.</text>
        <dbReference type="EC" id="7.6.2.2"/>
    </reaction>
</comment>
<dbReference type="SUPFAM" id="SSF52540">
    <property type="entry name" value="P-loop containing nucleoside triphosphate hydrolases"/>
    <property type="match status" value="2"/>
</dbReference>
<dbReference type="GO" id="GO:0016020">
    <property type="term" value="C:membrane"/>
    <property type="evidence" value="ECO:0007669"/>
    <property type="project" value="UniProtKB-SubCell"/>
</dbReference>
<dbReference type="SMART" id="SM00382">
    <property type="entry name" value="AAA"/>
    <property type="match status" value="2"/>
</dbReference>
<evidence type="ECO:0000256" key="10">
    <source>
        <dbReference type="ARBA" id="ARBA00022989"/>
    </source>
</evidence>
<comment type="caution">
    <text evidence="16">The sequence shown here is derived from an EMBL/GenBank/DDBJ whole genome shotgun (WGS) entry which is preliminary data.</text>
</comment>
<keyword evidence="8" id="KW-0067">ATP-binding</keyword>
<sequence>MRPWYVSFLSPFRAVMLLCKCRPLTPSSNNKRSSESKQNQTKLGQSNVFSRLFFSWISSLLRLGYSKPLVLEDIPTLLPEDEAHLAYIKFSRKWNFLCSDVNSDNKDHLLLKALFKVHWKEMIFVGICAFFRTVSVVVSPLLLYAFVQYSNNEHKKRSKGLILVGCLVIIKLVESFSQRHWFFNSRRSGMRMRSALIMAIYGKLLKLSSLARRRHSTGEIVNYIAVDAYRMAESLYWFHMEWSLVLQLILAIGILFIVVGLSALPAIVPVLVIGFLNLPFARMYNKYQSRYKVAQDERLRATMEVLNNMKIIKLQSWEDKFKTLIDLMRDNEHKFLAESQIEKSSATVMYWISPAIISTVVFVGCLLIKSAPLNAATIFTVLATLRSMSEPLRWIPEALSALIQVKVSLNRLNSFLLDDEISNEESNISSRNLEQSSDRCIEIKGGHFSWEPDSAVPALKDINLEVKTGQKIAVCGSVGAGKSTLLCAILGEVPKISGSVSVTGSIAYVSQTPWIQSGTIRDNIIYGKPMDEAKYGMVIKACVLHKDIDSFNHGDLTEIGQKGLNLSGGQKQRVQLARAVYNDADIYLLDDPFSAVDAQTSAILFNDCFLTALKDKTVILVTHQVEFLTGADTILVMEGGQITESGRYAELLTPGTVFEQLVNAHKVAVNELVTSDEKCNINDDQLELSYKSSPTKEISKKEISDEGLPVDQLTKEEEREIGDVGWKPILDYLHVSQGSLLFSLSILSYIAFGALQAGSSYWLAIGIRIPTVTNGILVGVYTGISTFSIPFVYLRNLFSAFLGLKASKAFFSGINNSVFKAPMLFFDSTPVGRIFTRVSSDMSTMDFDLPSAISLSAAATTDVFIIIAVMASVTWPVLIVAIPTVIVAKYIQGYYLSSARELMRMNGTTKAPIVNFAAETSQGVVSIRAFKMMDMFFENYLKLVDTDARLFFHSNAATEWLVLRIEALQNLIILTAALLIVLPGKHLPGFVGLSLSYALTLSSIQVIMTRWYCNLSNNIVSVERIRQFMHLPPEPPAIIEETKPPASWPSHGRIELEDLKVRYRPNTPLVLKGITCTFKEGTRVGVVGRTGSGKTTLISALFRLVEPENGRILIDGLDICSMGLKDLRTKLSTIPQEPTLFRGSVRTNLDPLGMYSDNEIWEAMEKCQLKATISRLPMLLDSSVSDEGENWSVGQRQLFCLGRVLLKRNRILVLDEATASIDSATDAILQRIIREEFPGSTVITVAHRVPTITDSDMFMVLSYGELVEYDLPSKLMETNSAFSKLVAEYRSSYKRNSMQD</sequence>
<evidence type="ECO:0000256" key="7">
    <source>
        <dbReference type="ARBA" id="ARBA00022741"/>
    </source>
</evidence>
<dbReference type="InterPro" id="IPR017871">
    <property type="entry name" value="ABC_transporter-like_CS"/>
</dbReference>
<keyword evidence="4" id="KW-0813">Transport</keyword>
<dbReference type="InterPro" id="IPR011527">
    <property type="entry name" value="ABC1_TM_dom"/>
</dbReference>
<evidence type="ECO:0000256" key="11">
    <source>
        <dbReference type="ARBA" id="ARBA00023136"/>
    </source>
</evidence>
<feature type="transmembrane region" description="Helical" evidence="13">
    <location>
        <begin position="961"/>
        <end position="981"/>
    </location>
</feature>
<dbReference type="FunFam" id="1.20.1560.10:FF:000003">
    <property type="entry name" value="ABC transporter C family member 10"/>
    <property type="match status" value="1"/>
</dbReference>
<dbReference type="CDD" id="cd03250">
    <property type="entry name" value="ABCC_MRP_domain1"/>
    <property type="match status" value="1"/>
</dbReference>
<dbReference type="Gene3D" id="1.20.1560.10">
    <property type="entry name" value="ABC transporter type 1, transmembrane domain"/>
    <property type="match status" value="2"/>
</dbReference>
<name>A0AAP0QVJ1_9ROSI</name>
<dbReference type="FunFam" id="1.20.1560.10:FF:000002">
    <property type="entry name" value="ABC transporter C family member 5"/>
    <property type="match status" value="1"/>
</dbReference>
<dbReference type="InterPro" id="IPR050173">
    <property type="entry name" value="ABC_transporter_C-like"/>
</dbReference>
<evidence type="ECO:0000313" key="17">
    <source>
        <dbReference type="Proteomes" id="UP001428341"/>
    </source>
</evidence>
<feature type="domain" description="ABC transmembrane type-1" evidence="15">
    <location>
        <begin position="123"/>
        <end position="404"/>
    </location>
</feature>
<evidence type="ECO:0000313" key="16">
    <source>
        <dbReference type="EMBL" id="KAK9228732.1"/>
    </source>
</evidence>
<dbReference type="PANTHER" id="PTHR24223:SF108">
    <property type="entry name" value="ABC TRANSPORTER C FAMILY MEMBER 8"/>
    <property type="match status" value="1"/>
</dbReference>
<evidence type="ECO:0000256" key="13">
    <source>
        <dbReference type="SAM" id="Phobius"/>
    </source>
</evidence>
<evidence type="ECO:0000256" key="8">
    <source>
        <dbReference type="ARBA" id="ARBA00022840"/>
    </source>
</evidence>
<gene>
    <name evidence="16" type="ORF">WN944_021687</name>
</gene>
<dbReference type="InterPro" id="IPR027417">
    <property type="entry name" value="P-loop_NTPase"/>
</dbReference>
<feature type="transmembrane region" description="Helical" evidence="13">
    <location>
        <begin position="348"/>
        <end position="368"/>
    </location>
</feature>
<evidence type="ECO:0000256" key="6">
    <source>
        <dbReference type="ARBA" id="ARBA00022737"/>
    </source>
</evidence>
<dbReference type="Pfam" id="PF00664">
    <property type="entry name" value="ABC_membrane"/>
    <property type="match status" value="2"/>
</dbReference>
<dbReference type="InterPro" id="IPR036640">
    <property type="entry name" value="ABC1_TM_sf"/>
</dbReference>
<comment type="subcellular location">
    <subcellularLocation>
        <location evidence="1">Membrane</location>
        <topology evidence="1">Multi-pass membrane protein</topology>
    </subcellularLocation>
</comment>
<dbReference type="GO" id="GO:0016887">
    <property type="term" value="F:ATP hydrolysis activity"/>
    <property type="evidence" value="ECO:0007669"/>
    <property type="project" value="InterPro"/>
</dbReference>
<feature type="transmembrane region" description="Helical" evidence="13">
    <location>
        <begin position="122"/>
        <end position="147"/>
    </location>
</feature>
<dbReference type="FunFam" id="3.40.50.300:FF:000508">
    <property type="entry name" value="ABC transporter C family member 5"/>
    <property type="match status" value="1"/>
</dbReference>
<proteinExistence type="inferred from homology"/>
<feature type="transmembrane region" description="Helical" evidence="13">
    <location>
        <begin position="248"/>
        <end position="276"/>
    </location>
</feature>
<dbReference type="Pfam" id="PF00005">
    <property type="entry name" value="ABC_tran"/>
    <property type="match status" value="2"/>
</dbReference>
<dbReference type="PANTHER" id="PTHR24223">
    <property type="entry name" value="ATP-BINDING CASSETTE SUB-FAMILY C"/>
    <property type="match status" value="1"/>
</dbReference>
<keyword evidence="10 13" id="KW-1133">Transmembrane helix</keyword>
<keyword evidence="9" id="KW-1278">Translocase</keyword>
<dbReference type="PROSITE" id="PS50893">
    <property type="entry name" value="ABC_TRANSPORTER_2"/>
    <property type="match status" value="2"/>
</dbReference>
<dbReference type="Gene3D" id="3.40.50.300">
    <property type="entry name" value="P-loop containing nucleotide triphosphate hydrolases"/>
    <property type="match status" value="2"/>
</dbReference>
<feature type="transmembrane region" description="Helical" evidence="13">
    <location>
        <begin position="159"/>
        <end position="176"/>
    </location>
</feature>
<feature type="transmembrane region" description="Helical" evidence="13">
    <location>
        <begin position="776"/>
        <end position="798"/>
    </location>
</feature>
<feature type="domain" description="ABC transmembrane type-1" evidence="15">
    <location>
        <begin position="744"/>
        <end position="1017"/>
    </location>
</feature>
<dbReference type="PROSITE" id="PS00211">
    <property type="entry name" value="ABC_TRANSPORTER_1"/>
    <property type="match status" value="1"/>
</dbReference>
<keyword evidence="11 13" id="KW-0472">Membrane</keyword>
<comment type="similarity">
    <text evidence="2">Belongs to the ABC transporter superfamily. ABCC family. Conjugate transporter (TC 3.A.1.208) subfamily.</text>
</comment>
<dbReference type="InterPro" id="IPR044746">
    <property type="entry name" value="ABCC_6TM_D1"/>
</dbReference>
<reference evidence="16 17" key="1">
    <citation type="submission" date="2024-05" db="EMBL/GenBank/DDBJ databases">
        <title>Haplotype-resolved chromosome-level genome assembly of Huyou (Citrus changshanensis).</title>
        <authorList>
            <person name="Miao C."/>
            <person name="Chen W."/>
            <person name="Wu Y."/>
            <person name="Wang L."/>
            <person name="Zhao S."/>
            <person name="Grierson D."/>
            <person name="Xu C."/>
            <person name="Chen K."/>
        </authorList>
    </citation>
    <scope>NUCLEOTIDE SEQUENCE [LARGE SCALE GENOMIC DNA]</scope>
    <source>
        <strain evidence="16">01-14</strain>
        <tissue evidence="16">Leaf</tissue>
    </source>
</reference>
<organism evidence="16 17">
    <name type="scientific">Citrus x changshan-huyou</name>
    <dbReference type="NCBI Taxonomy" id="2935761"/>
    <lineage>
        <taxon>Eukaryota</taxon>
        <taxon>Viridiplantae</taxon>
        <taxon>Streptophyta</taxon>
        <taxon>Embryophyta</taxon>
        <taxon>Tracheophyta</taxon>
        <taxon>Spermatophyta</taxon>
        <taxon>Magnoliopsida</taxon>
        <taxon>eudicotyledons</taxon>
        <taxon>Gunneridae</taxon>
        <taxon>Pentapetalae</taxon>
        <taxon>rosids</taxon>
        <taxon>malvids</taxon>
        <taxon>Sapindales</taxon>
        <taxon>Rutaceae</taxon>
        <taxon>Aurantioideae</taxon>
        <taxon>Citrus</taxon>
    </lineage>
</organism>
<keyword evidence="5 13" id="KW-0812">Transmembrane</keyword>
<keyword evidence="6" id="KW-0677">Repeat</keyword>
<dbReference type="InterPro" id="IPR003439">
    <property type="entry name" value="ABC_transporter-like_ATP-bd"/>
</dbReference>
<dbReference type="FunFam" id="3.40.50.300:FF:000169">
    <property type="entry name" value="ABC transporter C family member 3"/>
    <property type="match status" value="1"/>
</dbReference>
<dbReference type="SUPFAM" id="SSF90123">
    <property type="entry name" value="ABC transporter transmembrane region"/>
    <property type="match status" value="2"/>
</dbReference>
<evidence type="ECO:0000256" key="4">
    <source>
        <dbReference type="ARBA" id="ARBA00022448"/>
    </source>
</evidence>
<dbReference type="GO" id="GO:0005524">
    <property type="term" value="F:ATP binding"/>
    <property type="evidence" value="ECO:0007669"/>
    <property type="project" value="UniProtKB-KW"/>
</dbReference>
<dbReference type="InterPro" id="IPR003593">
    <property type="entry name" value="AAA+_ATPase"/>
</dbReference>
<dbReference type="EC" id="7.6.2.2" evidence="3"/>
<protein>
    <recommendedName>
        <fullName evidence="3">ABC-type xenobiotic transporter</fullName>
        <ecNumber evidence="3">7.6.2.2</ecNumber>
    </recommendedName>
</protein>
<evidence type="ECO:0000256" key="12">
    <source>
        <dbReference type="ARBA" id="ARBA00034018"/>
    </source>
</evidence>
<dbReference type="CDD" id="cd18580">
    <property type="entry name" value="ABC_6TM_ABCC_D2"/>
    <property type="match status" value="1"/>
</dbReference>
<feature type="domain" description="ABC transporter" evidence="14">
    <location>
        <begin position="441"/>
        <end position="664"/>
    </location>
</feature>
<dbReference type="GO" id="GO:0008559">
    <property type="term" value="F:ABC-type xenobiotic transporter activity"/>
    <property type="evidence" value="ECO:0007669"/>
    <property type="project" value="UniProtKB-EC"/>
</dbReference>